<dbReference type="Proteomes" id="UP000586827">
    <property type="component" value="Unassembled WGS sequence"/>
</dbReference>
<proteinExistence type="predicted"/>
<evidence type="ECO:0000256" key="1">
    <source>
        <dbReference type="SAM" id="SignalP"/>
    </source>
</evidence>
<sequence>MKRSTFGGLAVTVAAAAALPVLLAPPATADVETIRVDARVSGETCGKSGGCVIRVRTVGKNRLDEVAVTVNGQIVGYAWPQQDQWDANRGSAEVVWNPNDYGSYHITAKQGTTSGVLTWDIKSPGGTGSFGGLLPSGSAG</sequence>
<keyword evidence="1" id="KW-0732">Signal</keyword>
<feature type="signal peptide" evidence="1">
    <location>
        <begin position="1"/>
        <end position="29"/>
    </location>
</feature>
<protein>
    <submittedName>
        <fullName evidence="2">Uncharacterized protein</fullName>
    </submittedName>
</protein>
<reference evidence="2 3" key="1">
    <citation type="submission" date="2020-05" db="EMBL/GenBank/DDBJ databases">
        <title>MicrobeNet Type strains.</title>
        <authorList>
            <person name="Nicholson A.C."/>
        </authorList>
    </citation>
    <scope>NUCLEOTIDE SEQUENCE [LARGE SCALE GENOMIC DNA]</scope>
    <source>
        <strain evidence="2 3">JCM 3224</strain>
    </source>
</reference>
<accession>A0A849C416</accession>
<feature type="chain" id="PRO_5032641554" evidence="1">
    <location>
        <begin position="30"/>
        <end position="140"/>
    </location>
</feature>
<name>A0A849C416_9NOCA</name>
<comment type="caution">
    <text evidence="2">The sequence shown here is derived from an EMBL/GenBank/DDBJ whole genome shotgun (WGS) entry which is preliminary data.</text>
</comment>
<evidence type="ECO:0000313" key="2">
    <source>
        <dbReference type="EMBL" id="NNH71085.1"/>
    </source>
</evidence>
<dbReference type="EMBL" id="JABELX010000005">
    <property type="protein sequence ID" value="NNH71085.1"/>
    <property type="molecule type" value="Genomic_DNA"/>
</dbReference>
<evidence type="ECO:0000313" key="3">
    <source>
        <dbReference type="Proteomes" id="UP000586827"/>
    </source>
</evidence>
<organism evidence="2 3">
    <name type="scientific">Nocardia uniformis</name>
    <dbReference type="NCBI Taxonomy" id="53432"/>
    <lineage>
        <taxon>Bacteria</taxon>
        <taxon>Bacillati</taxon>
        <taxon>Actinomycetota</taxon>
        <taxon>Actinomycetes</taxon>
        <taxon>Mycobacteriales</taxon>
        <taxon>Nocardiaceae</taxon>
        <taxon>Nocardia</taxon>
    </lineage>
</organism>
<gene>
    <name evidence="2" type="ORF">HLB23_14625</name>
</gene>
<dbReference type="RefSeq" id="WP_067524614.1">
    <property type="nucleotide sequence ID" value="NZ_JABELX010000005.1"/>
</dbReference>
<keyword evidence="3" id="KW-1185">Reference proteome</keyword>
<dbReference type="AlphaFoldDB" id="A0A849C416"/>